<protein>
    <submittedName>
        <fullName evidence="2">Alpha-E domain-containing protein</fullName>
    </submittedName>
</protein>
<evidence type="ECO:0000313" key="2">
    <source>
        <dbReference type="EMBL" id="TYC56228.1"/>
    </source>
</evidence>
<dbReference type="PANTHER" id="PTHR34595:SF7">
    <property type="entry name" value="SLL1039 PROTEIN"/>
    <property type="match status" value="1"/>
</dbReference>
<dbReference type="InterPro" id="IPR051680">
    <property type="entry name" value="ATP-dep_Glu-Cys_Ligase-2"/>
</dbReference>
<keyword evidence="3" id="KW-1185">Reference proteome</keyword>
<dbReference type="EMBL" id="SDKK01000011">
    <property type="protein sequence ID" value="TYC56228.1"/>
    <property type="molecule type" value="Genomic_DNA"/>
</dbReference>
<sequence length="315" mass="36695">MLSRTADHLFWMARYMERAENTARILDVTYRLSLLPQSEAEVELMWGGMLKIMELEDAFHVRHEAITPEAVLDFMIFDRENPGSIFRCLRATRENAHAVRGTLTSELWETSNETWLKMRDFTLAKMMESGPGAFFEWVKYRSHLSRGVTIGTMLQDESLRFIRLGTFLERADNTARILEVKYLNLLPGAEEDVHTADYYQWSALLHSVSAFEVYRRVYRDQITPLRVAELLVLRADMPRSLARSMKEVYSNLTRLSNVRSAETERLAGELESHLHFGRIESIFEGGFRKYLEDFRDRIFDLGCRISDDFLIPTTA</sequence>
<dbReference type="RefSeq" id="WP_148579522.1">
    <property type="nucleotide sequence ID" value="NZ_JAVEUW010000013.1"/>
</dbReference>
<gene>
    <name evidence="2" type="ORF">ETQ85_13095</name>
</gene>
<dbReference type="OrthoDB" id="9803532at2"/>
<dbReference type="PANTHER" id="PTHR34595">
    <property type="entry name" value="BLR5612 PROTEIN"/>
    <property type="match status" value="1"/>
</dbReference>
<comment type="caution">
    <text evidence="2">The sequence shown here is derived from an EMBL/GenBank/DDBJ whole genome shotgun (WGS) entry which is preliminary data.</text>
</comment>
<proteinExistence type="predicted"/>
<reference evidence="2 3" key="1">
    <citation type="submission" date="2019-01" db="EMBL/GenBank/DDBJ databases">
        <title>Zoogloea oleivorans genome sequencing and assembly.</title>
        <authorList>
            <person name="Tancsics A."/>
            <person name="Farkas M."/>
            <person name="Kriszt B."/>
            <person name="Maroti G."/>
            <person name="Horvath B."/>
        </authorList>
    </citation>
    <scope>NUCLEOTIDE SEQUENCE [LARGE SCALE GENOMIC DNA]</scope>
    <source>
        <strain evidence="2 3">Buc</strain>
    </source>
</reference>
<dbReference type="Pfam" id="PF04168">
    <property type="entry name" value="Alpha-E"/>
    <property type="match status" value="1"/>
</dbReference>
<feature type="domain" description="DUF403" evidence="1">
    <location>
        <begin position="1"/>
        <end position="310"/>
    </location>
</feature>
<accession>A0A6C2CQG0</accession>
<dbReference type="Proteomes" id="UP000389128">
    <property type="component" value="Unassembled WGS sequence"/>
</dbReference>
<organism evidence="2 3">
    <name type="scientific">Zoogloea oleivorans</name>
    <dbReference type="NCBI Taxonomy" id="1552750"/>
    <lineage>
        <taxon>Bacteria</taxon>
        <taxon>Pseudomonadati</taxon>
        <taxon>Pseudomonadota</taxon>
        <taxon>Betaproteobacteria</taxon>
        <taxon>Rhodocyclales</taxon>
        <taxon>Zoogloeaceae</taxon>
        <taxon>Zoogloea</taxon>
    </lineage>
</organism>
<evidence type="ECO:0000313" key="3">
    <source>
        <dbReference type="Proteomes" id="UP000389128"/>
    </source>
</evidence>
<name>A0A6C2CQG0_9RHOO</name>
<evidence type="ECO:0000259" key="1">
    <source>
        <dbReference type="Pfam" id="PF04168"/>
    </source>
</evidence>
<dbReference type="AlphaFoldDB" id="A0A6C2CQG0"/>
<dbReference type="InterPro" id="IPR007296">
    <property type="entry name" value="DUF403"/>
</dbReference>